<dbReference type="InterPro" id="IPR028098">
    <property type="entry name" value="Glyco_trans_4-like_N"/>
</dbReference>
<dbReference type="EMBL" id="VFML01000001">
    <property type="protein sequence ID" value="TQJ01832.1"/>
    <property type="molecule type" value="Genomic_DNA"/>
</dbReference>
<name>A0A542DFI1_AMYCI</name>
<dbReference type="CDD" id="cd03801">
    <property type="entry name" value="GT4_PimA-like"/>
    <property type="match status" value="1"/>
</dbReference>
<keyword evidence="6" id="KW-1185">Reference proteome</keyword>
<evidence type="ECO:0000313" key="5">
    <source>
        <dbReference type="EMBL" id="TQJ01832.1"/>
    </source>
</evidence>
<feature type="region of interest" description="Disordered" evidence="3">
    <location>
        <begin position="398"/>
        <end position="419"/>
    </location>
</feature>
<dbReference type="Pfam" id="PF13439">
    <property type="entry name" value="Glyco_transf_4"/>
    <property type="match status" value="1"/>
</dbReference>
<keyword evidence="2 5" id="KW-0808">Transferase</keyword>
<protein>
    <submittedName>
        <fullName evidence="5">Glycosyltransferase involved in cell wall biosynthesis</fullName>
    </submittedName>
</protein>
<dbReference type="AlphaFoldDB" id="A0A542DFI1"/>
<organism evidence="5 6">
    <name type="scientific">Amycolatopsis cihanbeyliensis</name>
    <dbReference type="NCBI Taxonomy" id="1128664"/>
    <lineage>
        <taxon>Bacteria</taxon>
        <taxon>Bacillati</taxon>
        <taxon>Actinomycetota</taxon>
        <taxon>Actinomycetes</taxon>
        <taxon>Pseudonocardiales</taxon>
        <taxon>Pseudonocardiaceae</taxon>
        <taxon>Amycolatopsis</taxon>
    </lineage>
</organism>
<dbReference type="PANTHER" id="PTHR45947">
    <property type="entry name" value="SULFOQUINOVOSYL TRANSFERASE SQD2"/>
    <property type="match status" value="1"/>
</dbReference>
<dbReference type="RefSeq" id="WP_141996641.1">
    <property type="nucleotide sequence ID" value="NZ_VFML01000001.1"/>
</dbReference>
<evidence type="ECO:0000256" key="2">
    <source>
        <dbReference type="ARBA" id="ARBA00022679"/>
    </source>
</evidence>
<dbReference type="GO" id="GO:0016757">
    <property type="term" value="F:glycosyltransferase activity"/>
    <property type="evidence" value="ECO:0007669"/>
    <property type="project" value="UniProtKB-KW"/>
</dbReference>
<comment type="caution">
    <text evidence="5">The sequence shown here is derived from an EMBL/GenBank/DDBJ whole genome shotgun (WGS) entry which is preliminary data.</text>
</comment>
<dbReference type="Pfam" id="PF13692">
    <property type="entry name" value="Glyco_trans_1_4"/>
    <property type="match status" value="1"/>
</dbReference>
<evidence type="ECO:0000256" key="3">
    <source>
        <dbReference type="SAM" id="MobiDB-lite"/>
    </source>
</evidence>
<dbReference type="OrthoDB" id="3861448at2"/>
<accession>A0A542DFI1</accession>
<gene>
    <name evidence="5" type="ORF">FB471_1548</name>
</gene>
<sequence length="419" mass="44393">MRILVYPHAMEIGGSQLNAVQLAGAVRDLGHRVTVLSEPGPLVRTVHELGLPHVPIPAERRRPSPAVAGRLARVVAARDIDVVHGHEWPPVLEAFAGSCLHRRAAVVGSVMSMSVVPFFPRTVPLLVGTEQIRKAAVAAGHRRVGLLEPPVDTDTDHPGVDGTAFRAEHGLAPRVPLVAMVCRLVPELKLEGLLAACDAVGELARNGRGVQLVIVGEGRSRDEVAASAERANAAAGARVVTLTGEIADPRPAYAAADILVGQGGSALRGMSFGKPLVVIGEQGYSELLTPDSADAFLRAGWYGQGPGSRGSGVPALRDALDELLTEPGRRTELGRYARELVLRRFSLRRAATLLESEYRAALTDPVPRPRRAGDAAHSAAALLRYKITRKYQGLRGTVRTDDANATPVLATPPAQKEAG</sequence>
<keyword evidence="1" id="KW-0328">Glycosyltransferase</keyword>
<dbReference type="InterPro" id="IPR050194">
    <property type="entry name" value="Glycosyltransferase_grp1"/>
</dbReference>
<dbReference type="GO" id="GO:1901137">
    <property type="term" value="P:carbohydrate derivative biosynthetic process"/>
    <property type="evidence" value="ECO:0007669"/>
    <property type="project" value="UniProtKB-ARBA"/>
</dbReference>
<dbReference type="Proteomes" id="UP000320876">
    <property type="component" value="Unassembled WGS sequence"/>
</dbReference>
<dbReference type="SUPFAM" id="SSF53756">
    <property type="entry name" value="UDP-Glycosyltransferase/glycogen phosphorylase"/>
    <property type="match status" value="1"/>
</dbReference>
<evidence type="ECO:0000313" key="6">
    <source>
        <dbReference type="Proteomes" id="UP000320876"/>
    </source>
</evidence>
<proteinExistence type="predicted"/>
<dbReference type="Gene3D" id="3.40.50.2000">
    <property type="entry name" value="Glycogen Phosphorylase B"/>
    <property type="match status" value="2"/>
</dbReference>
<dbReference type="PANTHER" id="PTHR45947:SF13">
    <property type="entry name" value="TRANSFERASE"/>
    <property type="match status" value="1"/>
</dbReference>
<evidence type="ECO:0000256" key="1">
    <source>
        <dbReference type="ARBA" id="ARBA00022676"/>
    </source>
</evidence>
<reference evidence="5 6" key="1">
    <citation type="submission" date="2019-06" db="EMBL/GenBank/DDBJ databases">
        <title>Sequencing the genomes of 1000 actinobacteria strains.</title>
        <authorList>
            <person name="Klenk H.-P."/>
        </authorList>
    </citation>
    <scope>NUCLEOTIDE SEQUENCE [LARGE SCALE GENOMIC DNA]</scope>
    <source>
        <strain evidence="5 6">DSM 45679</strain>
    </source>
</reference>
<evidence type="ECO:0000259" key="4">
    <source>
        <dbReference type="Pfam" id="PF13439"/>
    </source>
</evidence>
<feature type="domain" description="Glycosyltransferase subfamily 4-like N-terminal" evidence="4">
    <location>
        <begin position="12"/>
        <end position="108"/>
    </location>
</feature>